<keyword evidence="1" id="KW-0472">Membrane</keyword>
<sequence length="462" mass="51093">MTEATPEVTRPRPAEATPRRLFRDEARTEAVQCLACGGPVALRGFGAIQRVVCPACGSLLRPEDSGALALIHRAARAHQESVLPLHARGRLDGATWEIVGICWRTVPGWPWQEFLLYNPYRGYRYLAYSTNDGHWSLGQVIPGAPKIVPGKRHAITYRGRRYRHFSGADAYVTYAEGEFPWQVQVGDAAHIDDFVAPPHGISIEEVAASDGVELTRTAMRHLDATEVWRAFEQPGKPPKQKGVGMLAPNRWREQALSLWLSCLVLLVAWYFAVQHVSAGASEREVFQATDLRFDGVLSQEVTIGEPGSSTTVEISFTAYPLDNSWAFAEVVLIPIDGEEAIGLGMEASSYSGFEDGESWSEGDRQVDHVLGRVAGGRYLLQVTPERDTSALAANDPLGLRLGTFGPFGVRSPDTWAIRVREDVFLTRYATLPVPIILGFPLLAWLLGRRRERKRWAGSDYGT</sequence>
<organism evidence="3 4">
    <name type="scientific">Nannocystis pusilla</name>
    <dbReference type="NCBI Taxonomy" id="889268"/>
    <lineage>
        <taxon>Bacteria</taxon>
        <taxon>Pseudomonadati</taxon>
        <taxon>Myxococcota</taxon>
        <taxon>Polyangia</taxon>
        <taxon>Nannocystales</taxon>
        <taxon>Nannocystaceae</taxon>
        <taxon>Nannocystis</taxon>
    </lineage>
</organism>
<name>A0A9X3EZ10_9BACT</name>
<evidence type="ECO:0000313" key="3">
    <source>
        <dbReference type="EMBL" id="MCY1012964.1"/>
    </source>
</evidence>
<dbReference type="EMBL" id="JAPNKE010000002">
    <property type="protein sequence ID" value="MCY1012964.1"/>
    <property type="molecule type" value="Genomic_DNA"/>
</dbReference>
<feature type="domain" description="DUF4178" evidence="2">
    <location>
        <begin position="87"/>
        <end position="214"/>
    </location>
</feature>
<dbReference type="AlphaFoldDB" id="A0A9X3EZ10"/>
<dbReference type="Pfam" id="PF13785">
    <property type="entry name" value="DUF4178"/>
    <property type="match status" value="1"/>
</dbReference>
<gene>
    <name evidence="3" type="ORF">OV079_47000</name>
</gene>
<dbReference type="RefSeq" id="WP_267776554.1">
    <property type="nucleotide sequence ID" value="NZ_JAPNKE010000002.1"/>
</dbReference>
<dbReference type="InterPro" id="IPR025235">
    <property type="entry name" value="DUF4178"/>
</dbReference>
<reference evidence="3" key="1">
    <citation type="submission" date="2022-11" db="EMBL/GenBank/DDBJ databases">
        <title>Minimal conservation of predation-associated metabolite biosynthetic gene clusters underscores biosynthetic potential of Myxococcota including descriptions for ten novel species: Archangium lansinium sp. nov., Myxococcus landrumus sp. nov., Nannocystis bai.</title>
        <authorList>
            <person name="Ahearne A."/>
            <person name="Stevens C."/>
            <person name="Phillips K."/>
        </authorList>
    </citation>
    <scope>NUCLEOTIDE SEQUENCE</scope>
    <source>
        <strain evidence="3">Na p29</strain>
    </source>
</reference>
<keyword evidence="4" id="KW-1185">Reference proteome</keyword>
<feature type="transmembrane region" description="Helical" evidence="1">
    <location>
        <begin position="428"/>
        <end position="446"/>
    </location>
</feature>
<evidence type="ECO:0000259" key="2">
    <source>
        <dbReference type="Pfam" id="PF13785"/>
    </source>
</evidence>
<proteinExistence type="predicted"/>
<protein>
    <submittedName>
        <fullName evidence="3">DUF4178 domain-containing protein</fullName>
    </submittedName>
</protein>
<keyword evidence="1" id="KW-0812">Transmembrane</keyword>
<dbReference type="Proteomes" id="UP001150924">
    <property type="component" value="Unassembled WGS sequence"/>
</dbReference>
<accession>A0A9X3EZ10</accession>
<comment type="caution">
    <text evidence="3">The sequence shown here is derived from an EMBL/GenBank/DDBJ whole genome shotgun (WGS) entry which is preliminary data.</text>
</comment>
<evidence type="ECO:0000256" key="1">
    <source>
        <dbReference type="SAM" id="Phobius"/>
    </source>
</evidence>
<keyword evidence="1" id="KW-1133">Transmembrane helix</keyword>
<evidence type="ECO:0000313" key="4">
    <source>
        <dbReference type="Proteomes" id="UP001150924"/>
    </source>
</evidence>